<evidence type="ECO:0000313" key="2">
    <source>
        <dbReference type="EMBL" id="TKS90506.1"/>
    </source>
</evidence>
<organism evidence="2 3">
    <name type="scientific">Collichthys lucidus</name>
    <name type="common">Big head croaker</name>
    <name type="synonym">Sciaena lucida</name>
    <dbReference type="NCBI Taxonomy" id="240159"/>
    <lineage>
        <taxon>Eukaryota</taxon>
        <taxon>Metazoa</taxon>
        <taxon>Chordata</taxon>
        <taxon>Craniata</taxon>
        <taxon>Vertebrata</taxon>
        <taxon>Euteleostomi</taxon>
        <taxon>Actinopterygii</taxon>
        <taxon>Neopterygii</taxon>
        <taxon>Teleostei</taxon>
        <taxon>Neoteleostei</taxon>
        <taxon>Acanthomorphata</taxon>
        <taxon>Eupercaria</taxon>
        <taxon>Sciaenidae</taxon>
        <taxon>Collichthys</taxon>
    </lineage>
</organism>
<gene>
    <name evidence="2" type="ORF">D9C73_024638</name>
</gene>
<name>A0A4U5VPS0_COLLU</name>
<feature type="region of interest" description="Disordered" evidence="1">
    <location>
        <begin position="1"/>
        <end position="20"/>
    </location>
</feature>
<proteinExistence type="predicted"/>
<sequence>MSSRRRGGGGGGGGGEGEEACQVEIVKSGEPKETNDMQRRYQIVSENQDIVTTWTEPEGSSTSRREISGIYVAMLRNTKL</sequence>
<protein>
    <submittedName>
        <fullName evidence="2">Uncharacterized protein</fullName>
    </submittedName>
</protein>
<reference evidence="2 3" key="1">
    <citation type="submission" date="2019-01" db="EMBL/GenBank/DDBJ databases">
        <title>Genome Assembly of Collichthys lucidus.</title>
        <authorList>
            <person name="Cai M."/>
            <person name="Xiao S."/>
        </authorList>
    </citation>
    <scope>NUCLEOTIDE SEQUENCE [LARGE SCALE GENOMIC DNA]</scope>
    <source>
        <strain evidence="2">JT15FE1705JMU</strain>
        <tissue evidence="2">Muscle</tissue>
    </source>
</reference>
<dbReference type="Proteomes" id="UP000298787">
    <property type="component" value="Chromosome 22"/>
</dbReference>
<dbReference type="EMBL" id="CM014099">
    <property type="protein sequence ID" value="TKS90506.1"/>
    <property type="molecule type" value="Genomic_DNA"/>
</dbReference>
<evidence type="ECO:0000256" key="1">
    <source>
        <dbReference type="SAM" id="MobiDB-lite"/>
    </source>
</evidence>
<dbReference type="AlphaFoldDB" id="A0A4U5VPS0"/>
<evidence type="ECO:0000313" key="3">
    <source>
        <dbReference type="Proteomes" id="UP000298787"/>
    </source>
</evidence>
<accession>A0A4U5VPS0</accession>
<keyword evidence="3" id="KW-1185">Reference proteome</keyword>